<dbReference type="GO" id="GO:0005737">
    <property type="term" value="C:cytoplasm"/>
    <property type="evidence" value="ECO:0007669"/>
    <property type="project" value="InterPro"/>
</dbReference>
<evidence type="ECO:0000256" key="2">
    <source>
        <dbReference type="ARBA" id="ARBA00018522"/>
    </source>
</evidence>
<comment type="caution">
    <text evidence="7">The sequence shown here is derived from an EMBL/GenBank/DDBJ whole genome shotgun (WGS) entry which is preliminary data.</text>
</comment>
<name>A0A1Q8VLS9_9ACTO</name>
<organism evidence="7 10">
    <name type="scientific">Actinomyces oris</name>
    <dbReference type="NCBI Taxonomy" id="544580"/>
    <lineage>
        <taxon>Bacteria</taxon>
        <taxon>Bacillati</taxon>
        <taxon>Actinomycetota</taxon>
        <taxon>Actinomycetes</taxon>
        <taxon>Actinomycetales</taxon>
        <taxon>Actinomycetaceae</taxon>
        <taxon>Actinomyces</taxon>
    </lineage>
</organism>
<dbReference type="PIRSF" id="PIRSF000441">
    <property type="entry name" value="CysE"/>
    <property type="match status" value="1"/>
</dbReference>
<keyword evidence="3 7" id="KW-0808">Transferase</keyword>
<keyword evidence="5" id="KW-0012">Acyltransferase</keyword>
<evidence type="ECO:0000313" key="10">
    <source>
        <dbReference type="Proteomes" id="UP000186471"/>
    </source>
</evidence>
<accession>A0A1Q8VLS9</accession>
<keyword evidence="4" id="KW-0677">Repeat</keyword>
<gene>
    <name evidence="8" type="ORF">BKH30_01755</name>
    <name evidence="7" type="ORF">BKH31_00750</name>
    <name evidence="6" type="ORF">BKH32_02725</name>
</gene>
<evidence type="ECO:0000313" key="11">
    <source>
        <dbReference type="Proteomes" id="UP000186855"/>
    </source>
</evidence>
<dbReference type="InterPro" id="IPR011004">
    <property type="entry name" value="Trimer_LpxA-like_sf"/>
</dbReference>
<dbReference type="SUPFAM" id="SSF51161">
    <property type="entry name" value="Trimeric LpxA-like enzymes"/>
    <property type="match status" value="1"/>
</dbReference>
<evidence type="ECO:0000256" key="3">
    <source>
        <dbReference type="ARBA" id="ARBA00022679"/>
    </source>
</evidence>
<dbReference type="EMBL" id="MSGO01000009">
    <property type="protein sequence ID" value="OLL15461.1"/>
    <property type="molecule type" value="Genomic_DNA"/>
</dbReference>
<evidence type="ECO:0000256" key="1">
    <source>
        <dbReference type="ARBA" id="ARBA00007274"/>
    </source>
</evidence>
<dbReference type="PANTHER" id="PTHR42811">
    <property type="entry name" value="SERINE ACETYLTRANSFERASE"/>
    <property type="match status" value="1"/>
</dbReference>
<evidence type="ECO:0000313" key="7">
    <source>
        <dbReference type="EMBL" id="OLO49050.1"/>
    </source>
</evidence>
<dbReference type="Gene3D" id="2.160.10.10">
    <property type="entry name" value="Hexapeptide repeat proteins"/>
    <property type="match status" value="1"/>
</dbReference>
<dbReference type="EMBL" id="MSKI01000016">
    <property type="protein sequence ID" value="OLO56436.1"/>
    <property type="molecule type" value="Genomic_DNA"/>
</dbReference>
<dbReference type="InterPro" id="IPR005881">
    <property type="entry name" value="Ser_O-AcTrfase"/>
</dbReference>
<dbReference type="OrthoDB" id="2643438at2"/>
<reference evidence="9 10" key="1">
    <citation type="submission" date="2016-12" db="EMBL/GenBank/DDBJ databases">
        <title>Genomic comparison of strains in the 'Actinomyces naeslundii' group.</title>
        <authorList>
            <person name="Mughal S.R."/>
            <person name="Do T."/>
            <person name="Gilbert S.C."/>
            <person name="Witherden E.A."/>
            <person name="Didelot X."/>
            <person name="Beighton D."/>
        </authorList>
    </citation>
    <scope>NUCLEOTIDE SEQUENCE [LARGE SCALE GENOMIC DNA]</scope>
    <source>
        <strain evidence="7 10">R21091</strain>
        <strain evidence="8 11">S24V</strain>
        <strain evidence="6 9">S64C</strain>
    </source>
</reference>
<dbReference type="GO" id="GO:0006535">
    <property type="term" value="P:cysteine biosynthetic process from serine"/>
    <property type="evidence" value="ECO:0007669"/>
    <property type="project" value="InterPro"/>
</dbReference>
<evidence type="ECO:0000313" key="9">
    <source>
        <dbReference type="Proteomes" id="UP000185736"/>
    </source>
</evidence>
<dbReference type="InterPro" id="IPR018357">
    <property type="entry name" value="Hexapep_transf_CS"/>
</dbReference>
<dbReference type="EMBL" id="MSKK01000002">
    <property type="protein sequence ID" value="OLO49050.1"/>
    <property type="molecule type" value="Genomic_DNA"/>
</dbReference>
<evidence type="ECO:0000256" key="5">
    <source>
        <dbReference type="ARBA" id="ARBA00023315"/>
    </source>
</evidence>
<evidence type="ECO:0000256" key="4">
    <source>
        <dbReference type="ARBA" id="ARBA00022737"/>
    </source>
</evidence>
<dbReference type="Proteomes" id="UP000186855">
    <property type="component" value="Unassembled WGS sequence"/>
</dbReference>
<sequence length="142" mass="14421">MDPVYVSYSAARWLSRHHLAPAAYLIRGAMRVVFACDVPYAARIGENTDFPHHALGVVIHPRAVIGTGCHIGQGVTIGGRKGIETVPVLGKDVVVGCGATILGPITVGDGAMIGAGAVVIHDVPAGATVAGVPARVIGEKAA</sequence>
<dbReference type="AlphaFoldDB" id="A0A1Q8VLS9"/>
<protein>
    <recommendedName>
        <fullName evidence="2">Serine acetyltransferase</fullName>
    </recommendedName>
</protein>
<evidence type="ECO:0000313" key="8">
    <source>
        <dbReference type="EMBL" id="OLO56436.1"/>
    </source>
</evidence>
<proteinExistence type="inferred from homology"/>
<dbReference type="Proteomes" id="UP000186471">
    <property type="component" value="Unassembled WGS sequence"/>
</dbReference>
<dbReference type="PROSITE" id="PS00101">
    <property type="entry name" value="HEXAPEP_TRANSFERASES"/>
    <property type="match status" value="1"/>
</dbReference>
<comment type="similarity">
    <text evidence="1">Belongs to the transferase hexapeptide repeat family.</text>
</comment>
<evidence type="ECO:0000313" key="6">
    <source>
        <dbReference type="EMBL" id="OLL15461.1"/>
    </source>
</evidence>
<dbReference type="Proteomes" id="UP000185736">
    <property type="component" value="Unassembled WGS sequence"/>
</dbReference>
<dbReference type="InterPro" id="IPR001451">
    <property type="entry name" value="Hexapep"/>
</dbReference>
<dbReference type="GO" id="GO:0009001">
    <property type="term" value="F:serine O-acetyltransferase activity"/>
    <property type="evidence" value="ECO:0007669"/>
    <property type="project" value="InterPro"/>
</dbReference>
<dbReference type="InterPro" id="IPR045304">
    <property type="entry name" value="LbH_SAT"/>
</dbReference>
<dbReference type="CDD" id="cd03354">
    <property type="entry name" value="LbH_SAT"/>
    <property type="match status" value="1"/>
</dbReference>
<dbReference type="Pfam" id="PF00132">
    <property type="entry name" value="Hexapep"/>
    <property type="match status" value="1"/>
</dbReference>